<dbReference type="Proteomes" id="UP000677152">
    <property type="component" value="Chromosome"/>
</dbReference>
<gene>
    <name evidence="2" type="ORF">KCV87_12415</name>
</gene>
<protein>
    <submittedName>
        <fullName evidence="2">Uncharacterized protein</fullName>
    </submittedName>
</protein>
<dbReference type="AlphaFoldDB" id="A0AA45LDR9"/>
<proteinExistence type="predicted"/>
<keyword evidence="1" id="KW-0175">Coiled coil</keyword>
<accession>A0AA45LDR9</accession>
<feature type="coiled-coil region" evidence="1">
    <location>
        <begin position="87"/>
        <end position="117"/>
    </location>
</feature>
<dbReference type="EMBL" id="CP073249">
    <property type="protein sequence ID" value="QUF07887.1"/>
    <property type="molecule type" value="Genomic_DNA"/>
</dbReference>
<reference evidence="2" key="1">
    <citation type="submission" date="2021-04" db="EMBL/GenBank/DDBJ databases">
        <title>Genomic sequence of Actinosynnema pretiosum subsp. pretiosum ATCC 31280 (C-14919).</title>
        <authorList>
            <person name="Bai L."/>
            <person name="Wang X."/>
            <person name="Xiao Y."/>
        </authorList>
    </citation>
    <scope>NUCLEOTIDE SEQUENCE</scope>
    <source>
        <strain evidence="2">ATCC 31280</strain>
    </source>
</reference>
<evidence type="ECO:0000313" key="2">
    <source>
        <dbReference type="EMBL" id="QUF07887.1"/>
    </source>
</evidence>
<evidence type="ECO:0000256" key="1">
    <source>
        <dbReference type="SAM" id="Coils"/>
    </source>
</evidence>
<organism evidence="2 3">
    <name type="scientific">Actinosynnema pretiosum subsp. pretiosum</name>
    <dbReference type="NCBI Taxonomy" id="103721"/>
    <lineage>
        <taxon>Bacteria</taxon>
        <taxon>Bacillati</taxon>
        <taxon>Actinomycetota</taxon>
        <taxon>Actinomycetes</taxon>
        <taxon>Pseudonocardiales</taxon>
        <taxon>Pseudonocardiaceae</taxon>
        <taxon>Actinosynnema</taxon>
    </lineage>
</organism>
<evidence type="ECO:0000313" key="3">
    <source>
        <dbReference type="Proteomes" id="UP000677152"/>
    </source>
</evidence>
<name>A0AA45LDR9_9PSEU</name>
<sequence length="124" mass="13220">MATIKSMTANMTSLKQSAASGGFAITESGADAYIQAIDNALESLGTTMSNVQTLNQETKLGTSPDAIAMSRYNLENVQGGPGTVGILPAIQELIEALSEAREAMEQAKRNYQDVDQSNQMNYPQ</sequence>